<dbReference type="AlphaFoldDB" id="A0A916JRY1"/>
<evidence type="ECO:0000313" key="2">
    <source>
        <dbReference type="Proteomes" id="UP000693996"/>
    </source>
</evidence>
<keyword evidence="2" id="KW-1185">Reference proteome</keyword>
<dbReference type="Proteomes" id="UP000693996">
    <property type="component" value="Chromosome"/>
</dbReference>
<name>A0A916JRY1_9BURK</name>
<evidence type="ECO:0000313" key="1">
    <source>
        <dbReference type="EMBL" id="CAG7597918.1"/>
    </source>
</evidence>
<proteinExistence type="predicted"/>
<dbReference type="EMBL" id="OU343031">
    <property type="protein sequence ID" value="CAG7597918.1"/>
    <property type="molecule type" value="Genomic_DNA"/>
</dbReference>
<organism evidence="1 2">
    <name type="scientific">Candidatus Vallotiella hemipterorum</name>
    <dbReference type="NCBI Taxonomy" id="1177213"/>
    <lineage>
        <taxon>Bacteria</taxon>
        <taxon>Pseudomonadati</taxon>
        <taxon>Pseudomonadota</taxon>
        <taxon>Betaproteobacteria</taxon>
        <taxon>Burkholderiales</taxon>
        <taxon>Burkholderiaceae</taxon>
        <taxon>Candidatus Vallotiella</taxon>
    </lineage>
</organism>
<sequence length="56" mass="6101">MISCVEAGVIVNNDGTVIKLLFYVSIELTSDFYTGCYTASLRAAPAWYANAGLYED</sequence>
<reference evidence="1" key="1">
    <citation type="submission" date="2021-06" db="EMBL/GenBank/DDBJ databases">
        <authorList>
            <person name="Szabo G."/>
        </authorList>
    </citation>
    <scope>NUCLEOTIDE SEQUENCE</scope>
    <source>
        <strain evidence="1">MYVALT</strain>
    </source>
</reference>
<protein>
    <submittedName>
        <fullName evidence="1">Uncharacterized protein</fullName>
    </submittedName>
</protein>
<dbReference type="KEGG" id="vtr:MYVALT_G_02210"/>
<accession>A0A916JRY1</accession>
<gene>
    <name evidence="1" type="ORF">MYVALT_G_02210</name>
</gene>